<dbReference type="NCBIfam" id="TIGR01509">
    <property type="entry name" value="HAD-SF-IA-v3"/>
    <property type="match status" value="1"/>
</dbReference>
<protein>
    <submittedName>
        <fullName evidence="1">Sugar phosphatase YfbT</fullName>
    </submittedName>
</protein>
<reference evidence="1" key="1">
    <citation type="submission" date="2014-07" db="EMBL/GenBank/DDBJ databases">
        <authorList>
            <person name="Urmite Genomes Urmite Genomes"/>
        </authorList>
    </citation>
    <scope>NUCLEOTIDE SEQUENCE</scope>
    <source>
        <strain evidence="1">11W110_air</strain>
    </source>
</reference>
<dbReference type="PANTHER" id="PTHR43481">
    <property type="entry name" value="FRUCTOSE-1-PHOSPHATE PHOSPHATASE"/>
    <property type="match status" value="1"/>
</dbReference>
<dbReference type="PANTHER" id="PTHR43481:SF4">
    <property type="entry name" value="GLYCEROL-1-PHOSPHATE PHOSPHOHYDROLASE 1-RELATED"/>
    <property type="match status" value="1"/>
</dbReference>
<proteinExistence type="predicted"/>
<evidence type="ECO:0000313" key="1">
    <source>
        <dbReference type="EMBL" id="CEA08740.1"/>
    </source>
</evidence>
<dbReference type="SFLD" id="SFLDG01129">
    <property type="entry name" value="C1.5:_HAD__Beta-PGM__Phosphata"/>
    <property type="match status" value="1"/>
</dbReference>
<dbReference type="Gene3D" id="1.10.150.240">
    <property type="entry name" value="Putative phosphatase, domain 2"/>
    <property type="match status" value="1"/>
</dbReference>
<name>A0A078MR53_9MICC</name>
<dbReference type="InterPro" id="IPR036412">
    <property type="entry name" value="HAD-like_sf"/>
</dbReference>
<dbReference type="SUPFAM" id="SSF56784">
    <property type="entry name" value="HAD-like"/>
    <property type="match status" value="1"/>
</dbReference>
<dbReference type="GO" id="GO:0050308">
    <property type="term" value="F:sugar-phosphatase activity"/>
    <property type="evidence" value="ECO:0007669"/>
    <property type="project" value="TreeGrafter"/>
</dbReference>
<dbReference type="InterPro" id="IPR051806">
    <property type="entry name" value="HAD-like_SPP"/>
</dbReference>
<sequence length="222" mass="22939">MRPGYDAVLFDLDGTLIDSTPATEQAWARWAEEEGLGGGYRHAGHGLAARDVVRAALPADRTAAALARIDELEVAMTDGISPKEGAPARLEELPAGRWAIVTSCSRRLALARLAAAGLSAPAVLVTADDVGAGKPAPDGYRLAARRMGLDPARCLAVEDTPVGVAAAAAAECTVLAVAGTVPADELAAADLVCASLAQMRFQLQEDGVHLRQAGTVRPVNWA</sequence>
<organism evidence="1">
    <name type="scientific">Arthrobacter saudimassiliensis</name>
    <dbReference type="NCBI Taxonomy" id="1461584"/>
    <lineage>
        <taxon>Bacteria</taxon>
        <taxon>Bacillati</taxon>
        <taxon>Actinomycetota</taxon>
        <taxon>Actinomycetes</taxon>
        <taxon>Micrococcales</taxon>
        <taxon>Micrococcaceae</taxon>
        <taxon>Arthrobacter</taxon>
    </lineage>
</organism>
<dbReference type="AlphaFoldDB" id="A0A078MR53"/>
<accession>A0A078MR53</accession>
<dbReference type="InterPro" id="IPR006439">
    <property type="entry name" value="HAD-SF_hydro_IA"/>
</dbReference>
<dbReference type="InterPro" id="IPR023198">
    <property type="entry name" value="PGP-like_dom2"/>
</dbReference>
<dbReference type="EMBL" id="LN483071">
    <property type="protein sequence ID" value="CEA08740.1"/>
    <property type="molecule type" value="Genomic_DNA"/>
</dbReference>
<dbReference type="Gene3D" id="3.40.50.1000">
    <property type="entry name" value="HAD superfamily/HAD-like"/>
    <property type="match status" value="1"/>
</dbReference>
<dbReference type="InterPro" id="IPR023214">
    <property type="entry name" value="HAD_sf"/>
</dbReference>
<gene>
    <name evidence="1" type="primary">yfbT</name>
    <name evidence="1" type="ORF">BN1051_02098</name>
</gene>
<dbReference type="PATRIC" id="fig|1461584.3.peg.2074"/>
<dbReference type="Pfam" id="PF00702">
    <property type="entry name" value="Hydrolase"/>
    <property type="match status" value="1"/>
</dbReference>
<dbReference type="PRINTS" id="PR00413">
    <property type="entry name" value="HADHALOGNASE"/>
</dbReference>
<dbReference type="SFLD" id="SFLDS00003">
    <property type="entry name" value="Haloacid_Dehalogenase"/>
    <property type="match status" value="1"/>
</dbReference>